<keyword evidence="1" id="KW-0808">Transferase</keyword>
<proteinExistence type="evidence at transcript level"/>
<reference evidence="5" key="3">
    <citation type="submission" date="2021-03" db="EMBL/GenBank/DDBJ databases">
        <title>Systematic mining of fungal chimeric terpene synthases using an efficient precursor-providing yeast chassis.</title>
        <authorList>
            <person name="Chen R."/>
            <person name="Jia Q."/>
            <person name="Mu X."/>
            <person name="Hu B."/>
            <person name="Sun X."/>
            <person name="Deng Z."/>
            <person name="Chen F."/>
            <person name="Bian G."/>
            <person name="Liu T."/>
        </authorList>
    </citation>
    <scope>NUCLEOTIDE SEQUENCE</scope>
</reference>
<dbReference type="SUPFAM" id="SSF48576">
    <property type="entry name" value="Terpenoid synthases"/>
    <property type="match status" value="2"/>
</dbReference>
<dbReference type="InterPro" id="IPR008949">
    <property type="entry name" value="Isoprenoid_synthase_dom_sf"/>
</dbReference>
<evidence type="ECO:0000256" key="1">
    <source>
        <dbReference type="ARBA" id="ARBA00022679"/>
    </source>
</evidence>
<reference evidence="6 7" key="1">
    <citation type="journal article" date="2019" name="Mol. Biol. Evol.">
        <title>Blast fungal genomes show frequent chromosomal changes, gene gains and losses, and effector gene turnover.</title>
        <authorList>
            <person name="Gomez Luciano L.B."/>
            <person name="Jason Tsai I."/>
            <person name="Chuma I."/>
            <person name="Tosa Y."/>
            <person name="Chen Y.H."/>
            <person name="Li J.Y."/>
            <person name="Li M.Y."/>
            <person name="Jade Lu M.Y."/>
            <person name="Nakayashiki H."/>
            <person name="Li W.H."/>
        </authorList>
    </citation>
    <scope>NUCLEOTIDE SEQUENCE [LARGE SCALE GENOMIC DNA]</scope>
    <source>
        <strain evidence="6 7">NI907</strain>
    </source>
</reference>
<dbReference type="PANTHER" id="PTHR12001">
    <property type="entry name" value="GERANYLGERANYL PYROPHOSPHATE SYNTHASE"/>
    <property type="match status" value="1"/>
</dbReference>
<dbReference type="AlphaFoldDB" id="A0A6P8ANR6"/>
<dbReference type="GO" id="GO:0043386">
    <property type="term" value="P:mycotoxin biosynthetic process"/>
    <property type="evidence" value="ECO:0007669"/>
    <property type="project" value="UniProtKB-ARBA"/>
</dbReference>
<dbReference type="Proteomes" id="UP000515153">
    <property type="component" value="Chromosome V"/>
</dbReference>
<dbReference type="SMR" id="A0A6P8ANR6"/>
<dbReference type="GO" id="GO:0046165">
    <property type="term" value="P:alcohol biosynthetic process"/>
    <property type="evidence" value="ECO:0007669"/>
    <property type="project" value="UniProtKB-ARBA"/>
</dbReference>
<name>A0A6P8ANR6_PYRGI</name>
<gene>
    <name evidence="7" type="ORF">PgNI_11659</name>
    <name evidence="5" type="ORF">PTTS052</name>
</gene>
<evidence type="ECO:0000313" key="5">
    <source>
        <dbReference type="EMBL" id="QXF69093.1"/>
    </source>
</evidence>
<dbReference type="RefSeq" id="XP_030976533.1">
    <property type="nucleotide sequence ID" value="XM_031131624.1"/>
</dbReference>
<evidence type="ECO:0000313" key="6">
    <source>
        <dbReference type="Proteomes" id="UP000515153"/>
    </source>
</evidence>
<dbReference type="EMBL" id="MW798217">
    <property type="protein sequence ID" value="QXF69093.1"/>
    <property type="molecule type" value="mRNA"/>
</dbReference>
<keyword evidence="2" id="KW-0479">Metal-binding</keyword>
<feature type="compositionally biased region" description="Polar residues" evidence="4">
    <location>
        <begin position="354"/>
        <end position="374"/>
    </location>
</feature>
<evidence type="ECO:0000256" key="2">
    <source>
        <dbReference type="ARBA" id="ARBA00022723"/>
    </source>
</evidence>
<feature type="region of interest" description="Disordered" evidence="4">
    <location>
        <begin position="341"/>
        <end position="391"/>
    </location>
</feature>
<keyword evidence="3" id="KW-0460">Magnesium</keyword>
<dbReference type="GeneID" id="41966529"/>
<dbReference type="Gene3D" id="1.10.600.10">
    <property type="entry name" value="Farnesyl Diphosphate Synthase"/>
    <property type="match status" value="2"/>
</dbReference>
<dbReference type="PANTHER" id="PTHR12001:SF44">
    <property type="entry name" value="GERANYLGERANYL PYROPHOSPHATE SYNTHASE"/>
    <property type="match status" value="1"/>
</dbReference>
<dbReference type="PROSITE" id="PS00444">
    <property type="entry name" value="POLYPRENYL_SYNTHASE_2"/>
    <property type="match status" value="1"/>
</dbReference>
<dbReference type="CDD" id="cd00685">
    <property type="entry name" value="Trans_IPPS_HT"/>
    <property type="match status" value="1"/>
</dbReference>
<reference evidence="7" key="4">
    <citation type="submission" date="2025-04" db="UniProtKB">
        <authorList>
            <consortium name="RefSeq"/>
        </authorList>
    </citation>
    <scope>IDENTIFICATION</scope>
    <source>
        <strain evidence="7">NI907</strain>
    </source>
</reference>
<sequence>MFVHSEALDASTYETQQLCVGIEVRKSKYTFLEDRGAIRAQQDWNRLVGPCFEYRGTLGPEHSFISVTVPECLPERLEVISYANEFAFLHDDVTDSVSFGKGEVENNDMMNAFLEAAHDGGIDLAKQESSNMGKKKMQSQLFLEMMAIDPVCAKNTLKAWARFLEVGSSRRHNTRFCKMDDYIPYRIMDVGEMFWYGVVTFGLGLCIPESEMDLCRELMAPAWIAVGLQNDLWSWPKERDAAEKQGRGHVINALWVLMQEHKTDVDGAEQICRRLIKENVAKYLQVVRASKDNDSLSKDLRKYINAMQYSISGNVVWSLSCPRYNPDISFNKQQLEWMHHGVPASDDSRGPASSVGSPVSEQSAGSNQSRSTAGNLLLLSDPRTPETEYSRDHELQNPFCFEREVLEAPLKYIASLPSKGVREKLLDALQNWARRPMDLVADVKQVVNLLHNASLLMDDVQDHSPLRRGKPAAHTVFGTAQTINSSSYAMVKSIHDIGRFASPECACAVTEKILQMFQGQAMDLFWTHNIRAPTLEEYYRMVENKTSQLFVIAAILLFDGRSCVSPQTMVTLQKFLMLLGRYFQIRDDYKNLAGDYAKTKGFCEDLDEGKYSIILIYALQQKPENLQLANLLSYRKGSGKMTLEQKELVLEILHKSGAIDNTRLVLESLHNHTRDILRELETRFGCSNPEMEVILELLRV</sequence>
<evidence type="ECO:0000256" key="3">
    <source>
        <dbReference type="ARBA" id="ARBA00022842"/>
    </source>
</evidence>
<evidence type="ECO:0000313" key="7">
    <source>
        <dbReference type="RefSeq" id="XP_030976533.1"/>
    </source>
</evidence>
<protein>
    <submittedName>
        <fullName evidence="5">Fusicocccadiene</fullName>
    </submittedName>
</protein>
<dbReference type="GO" id="GO:0046872">
    <property type="term" value="F:metal ion binding"/>
    <property type="evidence" value="ECO:0007669"/>
    <property type="project" value="UniProtKB-KW"/>
</dbReference>
<dbReference type="KEGG" id="pgri:PgNI_11659"/>
<evidence type="ECO:0000256" key="4">
    <source>
        <dbReference type="SAM" id="MobiDB-lite"/>
    </source>
</evidence>
<dbReference type="GO" id="GO:0004659">
    <property type="term" value="F:prenyltransferase activity"/>
    <property type="evidence" value="ECO:0007669"/>
    <property type="project" value="InterPro"/>
</dbReference>
<reference evidence="7" key="2">
    <citation type="submission" date="2019-10" db="EMBL/GenBank/DDBJ databases">
        <authorList>
            <consortium name="NCBI Genome Project"/>
        </authorList>
    </citation>
    <scope>NUCLEOTIDE SEQUENCE</scope>
    <source>
        <strain evidence="7">NI907</strain>
    </source>
</reference>
<keyword evidence="6" id="KW-1185">Reference proteome</keyword>
<dbReference type="Pfam" id="PF00348">
    <property type="entry name" value="polyprenyl_synt"/>
    <property type="match status" value="1"/>
</dbReference>
<dbReference type="InterPro" id="IPR033749">
    <property type="entry name" value="Polyprenyl_synt_CS"/>
</dbReference>
<dbReference type="SFLD" id="SFLDS00005">
    <property type="entry name" value="Isoprenoid_Synthase_Type_I"/>
    <property type="match status" value="1"/>
</dbReference>
<dbReference type="PROSITE" id="PS00723">
    <property type="entry name" value="POLYPRENYL_SYNTHASE_1"/>
    <property type="match status" value="1"/>
</dbReference>
<dbReference type="InterPro" id="IPR000092">
    <property type="entry name" value="Polyprenyl_synt"/>
</dbReference>
<dbReference type="Pfam" id="PF19086">
    <property type="entry name" value="Terpene_syn_C_2"/>
    <property type="match status" value="1"/>
</dbReference>
<organism evidence="6 7">
    <name type="scientific">Pyricularia grisea</name>
    <name type="common">Crabgrass-specific blast fungus</name>
    <name type="synonym">Magnaporthe grisea</name>
    <dbReference type="NCBI Taxonomy" id="148305"/>
    <lineage>
        <taxon>Eukaryota</taxon>
        <taxon>Fungi</taxon>
        <taxon>Dikarya</taxon>
        <taxon>Ascomycota</taxon>
        <taxon>Pezizomycotina</taxon>
        <taxon>Sordariomycetes</taxon>
        <taxon>Sordariomycetidae</taxon>
        <taxon>Magnaporthales</taxon>
        <taxon>Pyriculariaceae</taxon>
        <taxon>Pyricularia</taxon>
    </lineage>
</organism>
<dbReference type="GO" id="GO:0008299">
    <property type="term" value="P:isoprenoid biosynthetic process"/>
    <property type="evidence" value="ECO:0007669"/>
    <property type="project" value="InterPro"/>
</dbReference>
<accession>A0A6P8ANR6</accession>